<organism evidence="2 3">
    <name type="scientific">Taxus chinensis</name>
    <name type="common">Chinese yew</name>
    <name type="synonym">Taxus wallichiana var. chinensis</name>
    <dbReference type="NCBI Taxonomy" id="29808"/>
    <lineage>
        <taxon>Eukaryota</taxon>
        <taxon>Viridiplantae</taxon>
        <taxon>Streptophyta</taxon>
        <taxon>Embryophyta</taxon>
        <taxon>Tracheophyta</taxon>
        <taxon>Spermatophyta</taxon>
        <taxon>Pinopsida</taxon>
        <taxon>Pinidae</taxon>
        <taxon>Conifers II</taxon>
        <taxon>Cupressales</taxon>
        <taxon>Taxaceae</taxon>
        <taxon>Taxus</taxon>
    </lineage>
</organism>
<comment type="caution">
    <text evidence="2">The sequence shown here is derived from an EMBL/GenBank/DDBJ whole genome shotgun (WGS) entry which is preliminary data.</text>
</comment>
<sequence>MRTRRTRTGWFGRNRGLSYRDIRAKSMREMRIAEGTESQSHYATRHRPKEGQGSPISGGSEKFVPSSTGTAVEQRDVRDAKIRQARGRI</sequence>
<protein>
    <submittedName>
        <fullName evidence="2">Uncharacterized protein</fullName>
    </submittedName>
</protein>
<dbReference type="Proteomes" id="UP000824469">
    <property type="component" value="Unassembled WGS sequence"/>
</dbReference>
<evidence type="ECO:0000256" key="1">
    <source>
        <dbReference type="SAM" id="MobiDB-lite"/>
    </source>
</evidence>
<evidence type="ECO:0000313" key="3">
    <source>
        <dbReference type="Proteomes" id="UP000824469"/>
    </source>
</evidence>
<feature type="compositionally biased region" description="Basic and acidic residues" evidence="1">
    <location>
        <begin position="73"/>
        <end position="82"/>
    </location>
</feature>
<evidence type="ECO:0000313" key="2">
    <source>
        <dbReference type="EMBL" id="KAH9301939.1"/>
    </source>
</evidence>
<feature type="non-terminal residue" evidence="2">
    <location>
        <position position="89"/>
    </location>
</feature>
<dbReference type="AlphaFoldDB" id="A0AA38CS91"/>
<name>A0AA38CS91_TAXCH</name>
<proteinExistence type="predicted"/>
<dbReference type="EMBL" id="JAHRHJ020000009">
    <property type="protein sequence ID" value="KAH9301939.1"/>
    <property type="molecule type" value="Genomic_DNA"/>
</dbReference>
<gene>
    <name evidence="2" type="ORF">KI387_013522</name>
</gene>
<reference evidence="2 3" key="1">
    <citation type="journal article" date="2021" name="Nat. Plants">
        <title>The Taxus genome provides insights into paclitaxel biosynthesis.</title>
        <authorList>
            <person name="Xiong X."/>
            <person name="Gou J."/>
            <person name="Liao Q."/>
            <person name="Li Y."/>
            <person name="Zhou Q."/>
            <person name="Bi G."/>
            <person name="Li C."/>
            <person name="Du R."/>
            <person name="Wang X."/>
            <person name="Sun T."/>
            <person name="Guo L."/>
            <person name="Liang H."/>
            <person name="Lu P."/>
            <person name="Wu Y."/>
            <person name="Zhang Z."/>
            <person name="Ro D.K."/>
            <person name="Shang Y."/>
            <person name="Huang S."/>
            <person name="Yan J."/>
        </authorList>
    </citation>
    <scope>NUCLEOTIDE SEQUENCE [LARGE SCALE GENOMIC DNA]</scope>
    <source>
        <strain evidence="2">Ta-2019</strain>
    </source>
</reference>
<feature type="region of interest" description="Disordered" evidence="1">
    <location>
        <begin position="33"/>
        <end position="89"/>
    </location>
</feature>
<keyword evidence="3" id="KW-1185">Reference proteome</keyword>
<accession>A0AA38CS91</accession>